<dbReference type="EMBL" id="LT630003">
    <property type="protein sequence ID" value="SET79142.1"/>
    <property type="molecule type" value="Genomic_DNA"/>
</dbReference>
<accession>A0ABY1C835</accession>
<evidence type="ECO:0000313" key="2">
    <source>
        <dbReference type="Proteomes" id="UP000198970"/>
    </source>
</evidence>
<dbReference type="Proteomes" id="UP000198970">
    <property type="component" value="Chromosome I"/>
</dbReference>
<keyword evidence="2" id="KW-1185">Reference proteome</keyword>
<organism evidence="1 2">
    <name type="scientific">Lacrimispora sphenoides JCM 1415</name>
    <dbReference type="NCBI Taxonomy" id="1297793"/>
    <lineage>
        <taxon>Bacteria</taxon>
        <taxon>Bacillati</taxon>
        <taxon>Bacillota</taxon>
        <taxon>Clostridia</taxon>
        <taxon>Lachnospirales</taxon>
        <taxon>Lachnospiraceae</taxon>
        <taxon>Lacrimispora</taxon>
    </lineage>
</organism>
<evidence type="ECO:0000313" key="1">
    <source>
        <dbReference type="EMBL" id="SET79142.1"/>
    </source>
</evidence>
<protein>
    <submittedName>
        <fullName evidence="1">Uncharacterized protein</fullName>
    </submittedName>
</protein>
<reference evidence="1 2" key="1">
    <citation type="submission" date="2016-10" db="EMBL/GenBank/DDBJ databases">
        <authorList>
            <person name="Varghese N."/>
            <person name="Submissions S."/>
        </authorList>
    </citation>
    <scope>NUCLEOTIDE SEQUENCE [LARGE SCALE GENOMIC DNA]</scope>
    <source>
        <strain evidence="1 2">ATCC 19403</strain>
    </source>
</reference>
<name>A0ABY1C835_9FIRM</name>
<gene>
    <name evidence="1" type="ORF">SAMN02745906_1934</name>
</gene>
<sequence>MNYTGYRILYPLAERHLILSLNSIQEYAGRDNE</sequence>
<proteinExistence type="predicted"/>